<dbReference type="PANTHER" id="PTHR42763">
    <property type="entry name" value="ADP-GLUCOSE PHOSPHORYLASE"/>
    <property type="match status" value="1"/>
</dbReference>
<dbReference type="InterPro" id="IPR005849">
    <property type="entry name" value="GalP_Utransf_N"/>
</dbReference>
<evidence type="ECO:0000256" key="1">
    <source>
        <dbReference type="ARBA" id="ARBA00022679"/>
    </source>
</evidence>
<keyword evidence="2 6" id="KW-0548">Nucleotidyltransferase</keyword>
<proteinExistence type="predicted"/>
<dbReference type="InterPro" id="IPR036265">
    <property type="entry name" value="HIT-like_sf"/>
</dbReference>
<dbReference type="GO" id="GO:0008270">
    <property type="term" value="F:zinc ion binding"/>
    <property type="evidence" value="ECO:0007669"/>
    <property type="project" value="InterPro"/>
</dbReference>
<dbReference type="Pfam" id="PF01087">
    <property type="entry name" value="GalP_UDP_transf"/>
    <property type="match status" value="1"/>
</dbReference>
<dbReference type="EMBL" id="UOFL01000222">
    <property type="protein sequence ID" value="VAW81615.1"/>
    <property type="molecule type" value="Genomic_DNA"/>
</dbReference>
<dbReference type="InterPro" id="IPR001937">
    <property type="entry name" value="GalP_UDPtransf1"/>
</dbReference>
<evidence type="ECO:0000256" key="2">
    <source>
        <dbReference type="ARBA" id="ARBA00022695"/>
    </source>
</evidence>
<dbReference type="PIRSF" id="PIRSF000808">
    <property type="entry name" value="GalT"/>
    <property type="match status" value="1"/>
</dbReference>
<keyword evidence="1 6" id="KW-0808">Transferase</keyword>
<gene>
    <name evidence="6" type="ORF">MNBD_GAMMA12-698</name>
</gene>
<dbReference type="InterPro" id="IPR053177">
    <property type="entry name" value="ADP-glucose_phosphorylase"/>
</dbReference>
<feature type="compositionally biased region" description="Basic and acidic residues" evidence="4">
    <location>
        <begin position="42"/>
        <end position="57"/>
    </location>
</feature>
<dbReference type="Gene3D" id="3.30.428.10">
    <property type="entry name" value="HIT-like"/>
    <property type="match status" value="2"/>
</dbReference>
<dbReference type="PANTHER" id="PTHR42763:SF2">
    <property type="entry name" value="ADP-GLUCOSE PHOSPHORYLASE"/>
    <property type="match status" value="1"/>
</dbReference>
<reference evidence="6" key="1">
    <citation type="submission" date="2018-06" db="EMBL/GenBank/DDBJ databases">
        <authorList>
            <person name="Zhirakovskaya E."/>
        </authorList>
    </citation>
    <scope>NUCLEOTIDE SEQUENCE</scope>
</reference>
<dbReference type="GO" id="GO:0008108">
    <property type="term" value="F:UDP-glucose:hexose-1-phosphate uridylyltransferase activity"/>
    <property type="evidence" value="ECO:0007669"/>
    <property type="project" value="InterPro"/>
</dbReference>
<dbReference type="GO" id="GO:0017103">
    <property type="term" value="F:UTP:galactose-1-phosphate uridylyltransferase activity"/>
    <property type="evidence" value="ECO:0007669"/>
    <property type="project" value="UniProtKB-EC"/>
</dbReference>
<keyword evidence="3" id="KW-0119">Carbohydrate metabolism</keyword>
<evidence type="ECO:0000256" key="4">
    <source>
        <dbReference type="SAM" id="MobiDB-lite"/>
    </source>
</evidence>
<evidence type="ECO:0000313" key="6">
    <source>
        <dbReference type="EMBL" id="VAW81615.1"/>
    </source>
</evidence>
<dbReference type="EC" id="2.7.7.10" evidence="6"/>
<organism evidence="6">
    <name type="scientific">hydrothermal vent metagenome</name>
    <dbReference type="NCBI Taxonomy" id="652676"/>
    <lineage>
        <taxon>unclassified sequences</taxon>
        <taxon>metagenomes</taxon>
        <taxon>ecological metagenomes</taxon>
    </lineage>
</organism>
<dbReference type="AlphaFoldDB" id="A0A3B0YL37"/>
<sequence length="371" mass="42246">MPTKPTPSTPPKKPTALREIRINPIVPSESVVVATARSLRPRKAEDPAPRDTRKHVDTCPFCTGNEDQTPPSIASYPDKENWKIRIVENLYPVLDDDMDQPGFSMGLQQAIFGYGRHEVIIDNDNHGIAVHEMTVEHLSMLFDACRERMQQLYDTDTRIKYVLVFKNFGPAAGGSIPHTHSQIIAMPVVPENVHNEVKNSKLYYDKHHSCIFCSMIDEALTFEATIYDRESGEIRRQINVGQYVIEKGEHFIAIKPFASRFEWEVHILPLQHEADFMTVNPEKLADFAKVLKNTMARLETVIGGAQYNYFLHCLPHGDDYQDCHTSYHWHLEICPRTSIPSGFELGSGFYVNIINPEDAAEKLRSVNLEDL</sequence>
<protein>
    <submittedName>
        <fullName evidence="6">Galactose-1-phosphate uridylyltransferase</fullName>
        <ecNumber evidence="6">2.7.7.10</ecNumber>
    </submittedName>
</protein>
<evidence type="ECO:0000259" key="5">
    <source>
        <dbReference type="Pfam" id="PF01087"/>
    </source>
</evidence>
<feature type="domain" description="Galactose-1-phosphate uridyl transferase N-terminal" evidence="5">
    <location>
        <begin position="16"/>
        <end position="190"/>
    </location>
</feature>
<accession>A0A3B0YL37</accession>
<feature type="region of interest" description="Disordered" evidence="4">
    <location>
        <begin position="37"/>
        <end position="73"/>
    </location>
</feature>
<dbReference type="SUPFAM" id="SSF54197">
    <property type="entry name" value="HIT-like"/>
    <property type="match status" value="2"/>
</dbReference>
<name>A0A3B0YL37_9ZZZZ</name>
<evidence type="ECO:0000256" key="3">
    <source>
        <dbReference type="ARBA" id="ARBA00023277"/>
    </source>
</evidence>
<dbReference type="GO" id="GO:0006012">
    <property type="term" value="P:galactose metabolic process"/>
    <property type="evidence" value="ECO:0007669"/>
    <property type="project" value="InterPro"/>
</dbReference>